<proteinExistence type="inferred from homology"/>
<keyword evidence="6" id="KW-1015">Disulfide bond</keyword>
<dbReference type="GO" id="GO:0006508">
    <property type="term" value="P:proteolysis"/>
    <property type="evidence" value="ECO:0007669"/>
    <property type="project" value="UniProtKB-KW"/>
</dbReference>
<dbReference type="InterPro" id="IPR033116">
    <property type="entry name" value="TRYPSIN_SER"/>
</dbReference>
<keyword evidence="2 7" id="KW-0645">Protease</keyword>
<evidence type="ECO:0000256" key="1">
    <source>
        <dbReference type="ARBA" id="ARBA00009228"/>
    </source>
</evidence>
<evidence type="ECO:0000313" key="11">
    <source>
        <dbReference type="Proteomes" id="UP000694421"/>
    </source>
</evidence>
<evidence type="ECO:0000256" key="4">
    <source>
        <dbReference type="ARBA" id="ARBA00022801"/>
    </source>
</evidence>
<dbReference type="GO" id="GO:0004252">
    <property type="term" value="F:serine-type endopeptidase activity"/>
    <property type="evidence" value="ECO:0007669"/>
    <property type="project" value="InterPro"/>
</dbReference>
<evidence type="ECO:0000256" key="3">
    <source>
        <dbReference type="ARBA" id="ARBA00022729"/>
    </source>
</evidence>
<protein>
    <recommendedName>
        <fullName evidence="9">Peptidase S1 domain-containing protein</fullName>
    </recommendedName>
</protein>
<dbReference type="InterPro" id="IPR018114">
    <property type="entry name" value="TRYPSIN_HIS"/>
</dbReference>
<dbReference type="AlphaFoldDB" id="A0A8D0E0A3"/>
<keyword evidence="4 7" id="KW-0378">Hydrolase</keyword>
<organism evidence="10 11">
    <name type="scientific">Salvator merianae</name>
    <name type="common">Argentine black and white tegu</name>
    <name type="synonym">Tupinambis merianae</name>
    <dbReference type="NCBI Taxonomy" id="96440"/>
    <lineage>
        <taxon>Eukaryota</taxon>
        <taxon>Metazoa</taxon>
        <taxon>Chordata</taxon>
        <taxon>Craniata</taxon>
        <taxon>Vertebrata</taxon>
        <taxon>Euteleostomi</taxon>
        <taxon>Lepidosauria</taxon>
        <taxon>Squamata</taxon>
        <taxon>Bifurcata</taxon>
        <taxon>Unidentata</taxon>
        <taxon>Episquamata</taxon>
        <taxon>Laterata</taxon>
        <taxon>Teiioidea</taxon>
        <taxon>Teiidae</taxon>
        <taxon>Salvator</taxon>
    </lineage>
</organism>
<feature type="signal peptide" evidence="8">
    <location>
        <begin position="1"/>
        <end position="36"/>
    </location>
</feature>
<dbReference type="GeneTree" id="ENSGT00940000159928"/>
<reference evidence="10" key="2">
    <citation type="submission" date="2025-09" db="UniProtKB">
        <authorList>
            <consortium name="Ensembl"/>
        </authorList>
    </citation>
    <scope>IDENTIFICATION</scope>
</reference>
<dbReference type="GO" id="GO:0005576">
    <property type="term" value="C:extracellular region"/>
    <property type="evidence" value="ECO:0007669"/>
    <property type="project" value="UniProtKB-ARBA"/>
</dbReference>
<keyword evidence="5 7" id="KW-0720">Serine protease</keyword>
<feature type="chain" id="PRO_5034539686" description="Peptidase S1 domain-containing protein" evidence="8">
    <location>
        <begin position="37"/>
        <end position="273"/>
    </location>
</feature>
<dbReference type="GO" id="GO:0035821">
    <property type="term" value="P:modulation of process of another organism"/>
    <property type="evidence" value="ECO:0007669"/>
    <property type="project" value="UniProtKB-ARBA"/>
</dbReference>
<dbReference type="PROSITE" id="PS00134">
    <property type="entry name" value="TRYPSIN_HIS"/>
    <property type="match status" value="1"/>
</dbReference>
<dbReference type="InterPro" id="IPR001314">
    <property type="entry name" value="Peptidase_S1A"/>
</dbReference>
<keyword evidence="11" id="KW-1185">Reference proteome</keyword>
<evidence type="ECO:0000256" key="8">
    <source>
        <dbReference type="SAM" id="SignalP"/>
    </source>
</evidence>
<dbReference type="Proteomes" id="UP000694421">
    <property type="component" value="Unplaced"/>
</dbReference>
<dbReference type="CDD" id="cd00190">
    <property type="entry name" value="Tryp_SPc"/>
    <property type="match status" value="1"/>
</dbReference>
<dbReference type="InterPro" id="IPR043504">
    <property type="entry name" value="Peptidase_S1_PA_chymotrypsin"/>
</dbReference>
<dbReference type="SMART" id="SM00020">
    <property type="entry name" value="Tryp_SPc"/>
    <property type="match status" value="1"/>
</dbReference>
<accession>A0A8D0E0A3</accession>
<dbReference type="PROSITE" id="PS50240">
    <property type="entry name" value="TRYPSIN_DOM"/>
    <property type="match status" value="1"/>
</dbReference>
<dbReference type="Ensembl" id="ENSSMRT00000028601.1">
    <property type="protein sequence ID" value="ENSSMRP00000024408.1"/>
    <property type="gene ID" value="ENSSMRG00000018929.1"/>
</dbReference>
<evidence type="ECO:0000256" key="5">
    <source>
        <dbReference type="ARBA" id="ARBA00022825"/>
    </source>
</evidence>
<feature type="domain" description="Peptidase S1" evidence="9">
    <location>
        <begin position="39"/>
        <end position="270"/>
    </location>
</feature>
<evidence type="ECO:0000256" key="6">
    <source>
        <dbReference type="ARBA" id="ARBA00023157"/>
    </source>
</evidence>
<dbReference type="PROSITE" id="PS00135">
    <property type="entry name" value="TRYPSIN_SER"/>
    <property type="match status" value="1"/>
</dbReference>
<dbReference type="Gene3D" id="2.40.10.10">
    <property type="entry name" value="Trypsin-like serine proteases"/>
    <property type="match status" value="1"/>
</dbReference>
<dbReference type="InterPro" id="IPR001254">
    <property type="entry name" value="Trypsin_dom"/>
</dbReference>
<dbReference type="PRINTS" id="PR00722">
    <property type="entry name" value="CHYMOTRYPSIN"/>
</dbReference>
<dbReference type="PANTHER" id="PTHR24271">
    <property type="entry name" value="KALLIKREIN-RELATED"/>
    <property type="match status" value="1"/>
</dbReference>
<reference evidence="10" key="1">
    <citation type="submission" date="2025-08" db="UniProtKB">
        <authorList>
            <consortium name="Ensembl"/>
        </authorList>
    </citation>
    <scope>IDENTIFICATION</scope>
</reference>
<keyword evidence="3 8" id="KW-0732">Signal</keyword>
<evidence type="ECO:0000259" key="9">
    <source>
        <dbReference type="PROSITE" id="PS50240"/>
    </source>
</evidence>
<dbReference type="PANTHER" id="PTHR24271:SF52">
    <property type="entry name" value="GRANZYME K"/>
    <property type="match status" value="1"/>
</dbReference>
<comment type="similarity">
    <text evidence="1">Belongs to the peptidase S1 family. Snake venom subfamily.</text>
</comment>
<evidence type="ECO:0000256" key="7">
    <source>
        <dbReference type="RuleBase" id="RU363034"/>
    </source>
</evidence>
<evidence type="ECO:0000256" key="2">
    <source>
        <dbReference type="ARBA" id="ARBA00022670"/>
    </source>
</evidence>
<sequence>MCFDVAEPREAKMVHPFLGFWFSVAVFLLRIPQEQCADIIGGKESSKYSRPYMAAIICGTSTNKPFCGGTLIEPNWVLTAAHCCVGYKSTVILGTNSPTRCKGSQQRFQDTKQIRYPDFDEKSLDNDLMLLKLDRPAVINKGVKPIKLSRTYADIKPGTSCLVAGWGITQIGEHEPSKVLREVKVTIFDRSICTNYINGQNITENMVCAGSRKGKKNACKGDSGGPLVCSGKQKGIVSFGDPRKCGDPQYPVIYTFLRKSHFDWIKKNTKGDL</sequence>
<dbReference type="SUPFAM" id="SSF50494">
    <property type="entry name" value="Trypsin-like serine proteases"/>
    <property type="match status" value="1"/>
</dbReference>
<dbReference type="Pfam" id="PF00089">
    <property type="entry name" value="Trypsin"/>
    <property type="match status" value="1"/>
</dbReference>
<evidence type="ECO:0000313" key="10">
    <source>
        <dbReference type="Ensembl" id="ENSSMRP00000024408.1"/>
    </source>
</evidence>
<dbReference type="InterPro" id="IPR009003">
    <property type="entry name" value="Peptidase_S1_PA"/>
</dbReference>
<name>A0A8D0E0A3_SALMN</name>
<dbReference type="FunFam" id="2.40.10.10:FF:000120">
    <property type="entry name" value="Putative serine protease"/>
    <property type="match status" value="1"/>
</dbReference>